<dbReference type="PRINTS" id="PR01265">
    <property type="entry name" value="LINKMODULE"/>
</dbReference>
<evidence type="ECO:0008006" key="23">
    <source>
        <dbReference type="Google" id="ProtNLM"/>
    </source>
</evidence>
<feature type="region of interest" description="Disordered" evidence="15">
    <location>
        <begin position="1403"/>
        <end position="1439"/>
    </location>
</feature>
<feature type="domain" description="Link" evidence="20">
    <location>
        <begin position="256"/>
        <end position="349"/>
    </location>
</feature>
<keyword evidence="6" id="KW-0677">Repeat</keyword>
<feature type="disulfide bond" evidence="12">
    <location>
        <begin position="1199"/>
        <end position="1208"/>
    </location>
</feature>
<dbReference type="InterPro" id="IPR000436">
    <property type="entry name" value="Sushi_SCR_CCP_dom"/>
</dbReference>
<dbReference type="GO" id="GO:0005540">
    <property type="term" value="F:hyaluronic acid binding"/>
    <property type="evidence" value="ECO:0007669"/>
    <property type="project" value="InterPro"/>
</dbReference>
<dbReference type="InterPro" id="IPR018097">
    <property type="entry name" value="EGF_Ca-bd_CS"/>
</dbReference>
<feature type="compositionally biased region" description="Low complexity" evidence="15">
    <location>
        <begin position="895"/>
        <end position="969"/>
    </location>
</feature>
<dbReference type="FunFam" id="2.10.25.10:FF:000537">
    <property type="entry name" value="Notch 3"/>
    <property type="match status" value="1"/>
</dbReference>
<feature type="compositionally biased region" description="Basic and acidic residues" evidence="15">
    <location>
        <begin position="547"/>
        <end position="557"/>
    </location>
</feature>
<feature type="disulfide bond" evidence="12">
    <location>
        <begin position="1161"/>
        <end position="1170"/>
    </location>
</feature>
<keyword evidence="3 12" id="KW-0245">EGF-like domain</keyword>
<feature type="disulfide bond" evidence="14">
    <location>
        <begin position="299"/>
        <end position="320"/>
    </location>
</feature>
<dbReference type="InterPro" id="IPR000742">
    <property type="entry name" value="EGF"/>
</dbReference>
<dbReference type="SMART" id="SM00181">
    <property type="entry name" value="EGF"/>
    <property type="match status" value="2"/>
</dbReference>
<comment type="subcellular location">
    <subcellularLocation>
        <location evidence="1">Secreted</location>
    </subcellularLocation>
</comment>
<feature type="region of interest" description="Disordered" evidence="15">
    <location>
        <begin position="499"/>
        <end position="987"/>
    </location>
</feature>
<feature type="disulfide bond" evidence="13">
    <location>
        <begin position="1342"/>
        <end position="1385"/>
    </location>
</feature>
<dbReference type="RefSeq" id="XP_026229582.1">
    <property type="nucleotide sequence ID" value="XM_026373797.1"/>
</dbReference>
<reference evidence="21" key="2">
    <citation type="submission" date="2025-08" db="UniProtKB">
        <authorList>
            <consortium name="Ensembl"/>
        </authorList>
    </citation>
    <scope>IDENTIFICATION</scope>
</reference>
<dbReference type="Ensembl" id="ENSATET00000072795.2">
    <property type="protein sequence ID" value="ENSATEP00000058142.1"/>
    <property type="gene ID" value="ENSATEG00000014719.3"/>
</dbReference>
<organism evidence="21 22">
    <name type="scientific">Anabas testudineus</name>
    <name type="common">Climbing perch</name>
    <name type="synonym">Anthias testudineus</name>
    <dbReference type="NCBI Taxonomy" id="64144"/>
    <lineage>
        <taxon>Eukaryota</taxon>
        <taxon>Metazoa</taxon>
        <taxon>Chordata</taxon>
        <taxon>Craniata</taxon>
        <taxon>Vertebrata</taxon>
        <taxon>Euteleostomi</taxon>
        <taxon>Actinopterygii</taxon>
        <taxon>Neopterygii</taxon>
        <taxon>Teleostei</taxon>
        <taxon>Neoteleostei</taxon>
        <taxon>Acanthomorphata</taxon>
        <taxon>Anabantaria</taxon>
        <taxon>Anabantiformes</taxon>
        <taxon>Anabantoidei</taxon>
        <taxon>Anabantidae</taxon>
        <taxon>Anabas</taxon>
    </lineage>
</organism>
<evidence type="ECO:0000313" key="22">
    <source>
        <dbReference type="Proteomes" id="UP000265040"/>
    </source>
</evidence>
<dbReference type="InterPro" id="IPR016186">
    <property type="entry name" value="C-type_lectin-like/link_sf"/>
</dbReference>
<feature type="region of interest" description="Disordered" evidence="15">
    <location>
        <begin position="451"/>
        <end position="470"/>
    </location>
</feature>
<evidence type="ECO:0000256" key="13">
    <source>
        <dbReference type="PROSITE-ProRule" id="PRU00302"/>
    </source>
</evidence>
<dbReference type="Proteomes" id="UP000265040">
    <property type="component" value="Chromosome 17"/>
</dbReference>
<feature type="compositionally biased region" description="Low complexity" evidence="15">
    <location>
        <begin position="799"/>
        <end position="849"/>
    </location>
</feature>
<dbReference type="PROSITE" id="PS50835">
    <property type="entry name" value="IG_LIKE"/>
    <property type="match status" value="1"/>
</dbReference>
<evidence type="ECO:0000256" key="10">
    <source>
        <dbReference type="ARBA" id="ARBA00023180"/>
    </source>
</evidence>
<dbReference type="Gene3D" id="3.10.100.10">
    <property type="entry name" value="Mannose-Binding Protein A, subunit A"/>
    <property type="match status" value="3"/>
</dbReference>
<dbReference type="SUPFAM" id="SSF56436">
    <property type="entry name" value="C-type lectin-like"/>
    <property type="match status" value="3"/>
</dbReference>
<dbReference type="CDD" id="cd00033">
    <property type="entry name" value="CCP"/>
    <property type="match status" value="1"/>
</dbReference>
<dbReference type="FunFam" id="2.10.70.10:FF:000003">
    <property type="entry name" value="Versican core protein"/>
    <property type="match status" value="1"/>
</dbReference>
<dbReference type="GO" id="GO:0010001">
    <property type="term" value="P:glial cell differentiation"/>
    <property type="evidence" value="ECO:0007669"/>
    <property type="project" value="TreeGrafter"/>
</dbReference>
<dbReference type="SMART" id="SM00406">
    <property type="entry name" value="IGv"/>
    <property type="match status" value="1"/>
</dbReference>
<keyword evidence="7" id="KW-0106">Calcium</keyword>
<feature type="domain" description="EGF-like" evidence="16">
    <location>
        <begin position="1135"/>
        <end position="1171"/>
    </location>
</feature>
<evidence type="ECO:0000259" key="19">
    <source>
        <dbReference type="PROSITE" id="PS50923"/>
    </source>
</evidence>
<dbReference type="InterPro" id="IPR050691">
    <property type="entry name" value="Hyaluronan_bind_Proteoglycan"/>
</dbReference>
<proteinExistence type="predicted"/>
<dbReference type="Gene3D" id="2.60.40.10">
    <property type="entry name" value="Immunoglobulins"/>
    <property type="match status" value="1"/>
</dbReference>
<dbReference type="GO" id="GO:0045202">
    <property type="term" value="C:synapse"/>
    <property type="evidence" value="ECO:0007669"/>
    <property type="project" value="TreeGrafter"/>
</dbReference>
<accession>A0A7N6B3Z7</accession>
<feature type="compositionally biased region" description="Low complexity" evidence="15">
    <location>
        <begin position="976"/>
        <end position="987"/>
    </location>
</feature>
<feature type="compositionally biased region" description="Low complexity" evidence="15">
    <location>
        <begin position="762"/>
        <end position="787"/>
    </location>
</feature>
<dbReference type="GO" id="GO:0002052">
    <property type="term" value="P:positive regulation of neuroblast proliferation"/>
    <property type="evidence" value="ECO:0007669"/>
    <property type="project" value="TreeGrafter"/>
</dbReference>
<evidence type="ECO:0000256" key="4">
    <source>
        <dbReference type="ARBA" id="ARBA00022659"/>
    </source>
</evidence>
<dbReference type="PROSITE" id="PS00615">
    <property type="entry name" value="C_TYPE_LECTIN_1"/>
    <property type="match status" value="1"/>
</dbReference>
<feature type="domain" description="Sushi" evidence="19">
    <location>
        <begin position="1340"/>
        <end position="1400"/>
    </location>
</feature>
<dbReference type="GO" id="GO:0005509">
    <property type="term" value="F:calcium ion binding"/>
    <property type="evidence" value="ECO:0007669"/>
    <property type="project" value="InterPro"/>
</dbReference>
<evidence type="ECO:0000259" key="17">
    <source>
        <dbReference type="PROSITE" id="PS50041"/>
    </source>
</evidence>
<dbReference type="SMART" id="SM00409">
    <property type="entry name" value="IG"/>
    <property type="match status" value="1"/>
</dbReference>
<dbReference type="SMART" id="SM00034">
    <property type="entry name" value="CLECT"/>
    <property type="match status" value="1"/>
</dbReference>
<dbReference type="SMART" id="SM00179">
    <property type="entry name" value="EGF_CA"/>
    <property type="match status" value="2"/>
</dbReference>
<dbReference type="InParanoid" id="A0A7N6B3Z7"/>
<dbReference type="Pfam" id="PF00008">
    <property type="entry name" value="EGF"/>
    <property type="match status" value="2"/>
</dbReference>
<dbReference type="InterPro" id="IPR000538">
    <property type="entry name" value="Link_dom"/>
</dbReference>
<dbReference type="Pfam" id="PF00084">
    <property type="entry name" value="Sushi"/>
    <property type="match status" value="1"/>
</dbReference>
<reference evidence="21" key="1">
    <citation type="submission" date="2021-04" db="EMBL/GenBank/DDBJ databases">
        <authorList>
            <consortium name="Wellcome Sanger Institute Data Sharing"/>
        </authorList>
    </citation>
    <scope>NUCLEOTIDE SEQUENCE [LARGE SCALE GENOMIC DNA]</scope>
</reference>
<evidence type="ECO:0000256" key="1">
    <source>
        <dbReference type="ARBA" id="ARBA00004613"/>
    </source>
</evidence>
<dbReference type="Pfam" id="PF00193">
    <property type="entry name" value="Xlink"/>
    <property type="match status" value="2"/>
</dbReference>
<dbReference type="PROSITE" id="PS50041">
    <property type="entry name" value="C_TYPE_LECTIN_2"/>
    <property type="match status" value="1"/>
</dbReference>
<feature type="compositionally biased region" description="Basic and acidic residues" evidence="15">
    <location>
        <begin position="685"/>
        <end position="695"/>
    </location>
</feature>
<evidence type="ECO:0000256" key="9">
    <source>
        <dbReference type="ARBA" id="ARBA00023157"/>
    </source>
</evidence>
<evidence type="ECO:0000256" key="14">
    <source>
        <dbReference type="PROSITE-ProRule" id="PRU00323"/>
    </source>
</evidence>
<evidence type="ECO:0000256" key="6">
    <source>
        <dbReference type="ARBA" id="ARBA00022737"/>
    </source>
</evidence>
<keyword evidence="10" id="KW-0325">Glycoprotein</keyword>
<dbReference type="SUPFAM" id="SSF57535">
    <property type="entry name" value="Complement control module/SCR domain"/>
    <property type="match status" value="1"/>
</dbReference>
<dbReference type="InterPro" id="IPR035976">
    <property type="entry name" value="Sushi/SCR/CCP_sf"/>
</dbReference>
<dbReference type="InterPro" id="IPR000152">
    <property type="entry name" value="EGF-type_Asp/Asn_hydroxyl_site"/>
</dbReference>
<feature type="compositionally biased region" description="Basic residues" evidence="15">
    <location>
        <begin position="1403"/>
        <end position="1424"/>
    </location>
</feature>
<feature type="region of interest" description="Disordered" evidence="15">
    <location>
        <begin position="378"/>
        <end position="407"/>
    </location>
</feature>
<dbReference type="Gene3D" id="2.10.25.10">
    <property type="entry name" value="Laminin"/>
    <property type="match status" value="2"/>
</dbReference>
<dbReference type="GO" id="GO:0007155">
    <property type="term" value="P:cell adhesion"/>
    <property type="evidence" value="ECO:0007669"/>
    <property type="project" value="InterPro"/>
</dbReference>
<dbReference type="GO" id="GO:0001501">
    <property type="term" value="P:skeletal system development"/>
    <property type="evidence" value="ECO:0007669"/>
    <property type="project" value="TreeGrafter"/>
</dbReference>
<dbReference type="GO" id="GO:0005615">
    <property type="term" value="C:extracellular space"/>
    <property type="evidence" value="ECO:0007669"/>
    <property type="project" value="TreeGrafter"/>
</dbReference>
<evidence type="ECO:0000259" key="16">
    <source>
        <dbReference type="PROSITE" id="PS50026"/>
    </source>
</evidence>
<dbReference type="GeneID" id="113171446"/>
<evidence type="ECO:0000259" key="18">
    <source>
        <dbReference type="PROSITE" id="PS50835"/>
    </source>
</evidence>
<dbReference type="InterPro" id="IPR018378">
    <property type="entry name" value="C-type_lectin_CS"/>
</dbReference>
<feature type="compositionally biased region" description="Low complexity" evidence="15">
    <location>
        <begin position="383"/>
        <end position="405"/>
    </location>
</feature>
<feature type="domain" description="Ig-like" evidence="18">
    <location>
        <begin position="51"/>
        <end position="151"/>
    </location>
</feature>
<protein>
    <recommendedName>
        <fullName evidence="23">Neurocan core protein-like</fullName>
    </recommendedName>
</protein>
<dbReference type="Pfam" id="PF00059">
    <property type="entry name" value="Lectin_C"/>
    <property type="match status" value="1"/>
</dbReference>
<dbReference type="PROSITE" id="PS50026">
    <property type="entry name" value="EGF_3"/>
    <property type="match status" value="2"/>
</dbReference>
<dbReference type="InterPro" id="IPR016187">
    <property type="entry name" value="CTDL_fold"/>
</dbReference>
<evidence type="ECO:0000256" key="15">
    <source>
        <dbReference type="SAM" id="MobiDB-lite"/>
    </source>
</evidence>
<keyword evidence="9 12" id="KW-1015">Disulfide bond</keyword>
<feature type="domain" description="Link" evidence="20">
    <location>
        <begin position="155"/>
        <end position="250"/>
    </location>
</feature>
<feature type="compositionally biased region" description="Polar residues" evidence="15">
    <location>
        <begin position="559"/>
        <end position="581"/>
    </location>
</feature>
<evidence type="ECO:0000256" key="8">
    <source>
        <dbReference type="ARBA" id="ARBA00022974"/>
    </source>
</evidence>
<dbReference type="SUPFAM" id="SSF48726">
    <property type="entry name" value="Immunoglobulin"/>
    <property type="match status" value="1"/>
</dbReference>
<dbReference type="PROSITE" id="PS50963">
    <property type="entry name" value="LINK_2"/>
    <property type="match status" value="2"/>
</dbReference>
<dbReference type="PROSITE" id="PS01187">
    <property type="entry name" value="EGF_CA"/>
    <property type="match status" value="1"/>
</dbReference>
<evidence type="ECO:0000256" key="2">
    <source>
        <dbReference type="ARBA" id="ARBA00022525"/>
    </source>
</evidence>
<feature type="compositionally biased region" description="Low complexity" evidence="15">
    <location>
        <begin position="535"/>
        <end position="545"/>
    </location>
</feature>
<keyword evidence="4 13" id="KW-0768">Sushi</keyword>
<dbReference type="FunFam" id="2.10.25.10:FF:000006">
    <property type="entry name" value="Versican core protein-like isoform 1"/>
    <property type="match status" value="1"/>
</dbReference>
<feature type="region of interest" description="Disordered" evidence="15">
    <location>
        <begin position="1001"/>
        <end position="1065"/>
    </location>
</feature>
<keyword evidence="11" id="KW-0393">Immunoglobulin domain</keyword>
<comment type="caution">
    <text evidence="12">Lacks conserved residue(s) required for the propagation of feature annotation.</text>
</comment>
<dbReference type="SMART" id="SM00445">
    <property type="entry name" value="LINK"/>
    <property type="match status" value="2"/>
</dbReference>
<dbReference type="PANTHER" id="PTHR22804">
    <property type="entry name" value="AGGRECAN/VERSICAN PROTEOGLYCAN"/>
    <property type="match status" value="1"/>
</dbReference>
<feature type="compositionally biased region" description="Low complexity" evidence="15">
    <location>
        <begin position="704"/>
        <end position="720"/>
    </location>
</feature>
<evidence type="ECO:0000256" key="7">
    <source>
        <dbReference type="ARBA" id="ARBA00022837"/>
    </source>
</evidence>
<keyword evidence="5" id="KW-0732">Signal</keyword>
<dbReference type="OrthoDB" id="5860362at2759"/>
<dbReference type="InterPro" id="IPR001881">
    <property type="entry name" value="EGF-like_Ca-bd_dom"/>
</dbReference>
<dbReference type="PROSITE" id="PS01186">
    <property type="entry name" value="EGF_2"/>
    <property type="match status" value="1"/>
</dbReference>
<feature type="domain" description="C-type lectin" evidence="17">
    <location>
        <begin position="1222"/>
        <end position="1336"/>
    </location>
</feature>
<feature type="compositionally biased region" description="Basic and acidic residues" evidence="15">
    <location>
        <begin position="637"/>
        <end position="660"/>
    </location>
</feature>
<feature type="compositionally biased region" description="Low complexity" evidence="15">
    <location>
        <begin position="1002"/>
        <end position="1032"/>
    </location>
</feature>
<dbReference type="CDD" id="cd00054">
    <property type="entry name" value="EGF_CA"/>
    <property type="match status" value="2"/>
</dbReference>
<sequence>MVLALCLARWHILIALMLLLYLGLGTSSSIVNMRRITHPTVHQTLAGKAVLPCVFTLHTSSSSQPPHLLWTRVRLPTGGQSAPLEQIVLSAKGDVIKVNKAFTGRIILPGYTANPLNATMEISSLRTNDSGTYHCQVVMGNDYERDTVPLVVSGVVFHYQAPSARYVLSFADAQRACQENSAQIASPAQLWAAYYDGFASCAAGWLDDQTVRYSVQMPELGCYGHKEYSAGVRNYGKRDPKELFDVYCFAKELDGEVFHSSVPGRLSLSSASDRCVSLGGQLATVGQLYLAWRAGLDSCAPGWLSDGSVRYPVTWPRPDCGGSQPGVRTITPNSTADNTTDLYDAYCYRGKLMDTGSISQIYTSLWKPWSYLTGLSDAESTRTDVTTQPITTTTGSTEGSETSPSNWTGLVDLEEDDTLHSMDASTDPWSSESTGSYVTLQLIPGQNSLDWGEPLEPGPDSEEFLRPPVHPTPTEKKVISKIVKSMWKPWYYLVGTGNEAETQTPSGDLEDKEAAAKKIDEETNPSRTASPGLFSWESSWLSSPSRENTKPASEDSPTRLASTLAASNIPVTTQSSKSLVNSETHTTTASSSAPEIMSSSGDTWVRIEAETTTQLGDKRQETVTSRASRGRGRGKKNRGEERSRAEDKGRAEEKEKREDEGSGEITGAEAKGEIQVSRRPVGTSKPRERSRERSRERGHRKGHSTTTTTTMAATTTAASAVEPTVITTTESERADIATFKSSSTSPGESPLLSISKDFYETPSISPSPSPLSSSSINHDETSSLSTSPSPPVSSDLHKTPSTSPSPSISVDIYETPSTSPSPSISVDLHETPSTSPSPSSSPSLSLSPSSPSPSSPSISADLHETPPTSPSPSISADIYETPSPSLSISADFHETPSTSPSPSISADLDETPSTSPSPSISADFHETPSTSPSPSISADLHETPSTSSSPSISADLHETPSTSSSPSISAELHETPSISPSPSPSVSAIVSFSQLSQSFIESQTPFPSLSSSSSTSSQSVSSTSSTSQASSPSSPPPHYPSATSAVGSENPAPSPNSDNEDSSANVLSSLPWVPVEKAVLNGSLDYPPLLPGPSDEEEPTWSHAVGSGALLPGSIDEESSRGSNISTVTMGPSVEVEPCVTNPCLHGGKCLPQGTGYSCYCPQGYAGENCEIDVDDCQSEPCENGGTCIDKIDSFLCLCLPSYGGDTCEKDIEGCEHGWKKFHGHCYRYFTHRHTWEDAEKDCREHSAHLSSVISATEQEFINGLGHDNAWIGLNDRTVEEDFQWTDGNDLVYENWRESQPDNFFAGGEDCVVTIAHEDGKWNDVPCNYNLPYICKKGTVLCGTPPAVENAHLIGRRRSHYDIHSVVRYQCSEGFYQRHIPTTRCRPDGSWERPRIICTKTRRSHRYRRRHHNQHRERRSHRRHGGEAHRARGDAHSYY</sequence>
<evidence type="ECO:0000313" key="21">
    <source>
        <dbReference type="Ensembl" id="ENSATEP00000058142.1"/>
    </source>
</evidence>
<dbReference type="InterPro" id="IPR013783">
    <property type="entry name" value="Ig-like_fold"/>
</dbReference>
<name>A0A7N6B3Z7_ANATE</name>
<keyword evidence="22" id="KW-1185">Reference proteome</keyword>
<evidence type="ECO:0000256" key="11">
    <source>
        <dbReference type="ARBA" id="ARBA00023319"/>
    </source>
</evidence>
<keyword evidence="8" id="KW-0654">Proteoglycan</keyword>
<dbReference type="SUPFAM" id="SSF57196">
    <property type="entry name" value="EGF/Laminin"/>
    <property type="match status" value="1"/>
</dbReference>
<evidence type="ECO:0000256" key="5">
    <source>
        <dbReference type="ARBA" id="ARBA00022729"/>
    </source>
</evidence>
<dbReference type="SMART" id="SM00032">
    <property type="entry name" value="CCP"/>
    <property type="match status" value="1"/>
</dbReference>
<dbReference type="Pfam" id="PF07686">
    <property type="entry name" value="V-set"/>
    <property type="match status" value="1"/>
</dbReference>
<feature type="compositionally biased region" description="Basic and acidic residues" evidence="15">
    <location>
        <begin position="512"/>
        <end position="521"/>
    </location>
</feature>
<dbReference type="InterPro" id="IPR001304">
    <property type="entry name" value="C-type_lectin-like"/>
</dbReference>
<dbReference type="PROSITE" id="PS50923">
    <property type="entry name" value="SUSHI"/>
    <property type="match status" value="1"/>
</dbReference>
<dbReference type="FunFam" id="3.10.100.10:FF:000002">
    <property type="entry name" value="Hyaluronan proteoglycan link protein 1"/>
    <property type="match status" value="2"/>
</dbReference>
<feature type="compositionally biased region" description="Low complexity" evidence="15">
    <location>
        <begin position="582"/>
        <end position="600"/>
    </location>
</feature>
<dbReference type="GO" id="GO:0072534">
    <property type="term" value="C:perineuronal net"/>
    <property type="evidence" value="ECO:0007669"/>
    <property type="project" value="TreeGrafter"/>
</dbReference>
<feature type="disulfide bond" evidence="13">
    <location>
        <begin position="1371"/>
        <end position="1398"/>
    </location>
</feature>
<evidence type="ECO:0000256" key="3">
    <source>
        <dbReference type="ARBA" id="ARBA00022536"/>
    </source>
</evidence>
<feature type="compositionally biased region" description="Basic and acidic residues" evidence="15">
    <location>
        <begin position="1425"/>
        <end position="1439"/>
    </location>
</feature>
<dbReference type="InterPro" id="IPR013106">
    <property type="entry name" value="Ig_V-set"/>
</dbReference>
<keyword evidence="2" id="KW-0964">Secreted</keyword>
<dbReference type="FunFam" id="3.10.100.10:FF:000003">
    <property type="entry name" value="Versican core protein"/>
    <property type="match status" value="1"/>
</dbReference>
<dbReference type="GO" id="GO:0007417">
    <property type="term" value="P:central nervous system development"/>
    <property type="evidence" value="ECO:0007669"/>
    <property type="project" value="TreeGrafter"/>
</dbReference>
<feature type="domain" description="EGF-like" evidence="16">
    <location>
        <begin position="1173"/>
        <end position="1209"/>
    </location>
</feature>
<evidence type="ECO:0000256" key="12">
    <source>
        <dbReference type="PROSITE-ProRule" id="PRU00076"/>
    </source>
</evidence>
<dbReference type="Gene3D" id="2.10.70.10">
    <property type="entry name" value="Complement Module, domain 1"/>
    <property type="match status" value="1"/>
</dbReference>
<evidence type="ECO:0000259" key="20">
    <source>
        <dbReference type="PROSITE" id="PS50963"/>
    </source>
</evidence>
<dbReference type="PROSITE" id="PS00022">
    <property type="entry name" value="EGF_1"/>
    <property type="match status" value="2"/>
</dbReference>
<dbReference type="PROSITE" id="PS00010">
    <property type="entry name" value="ASX_HYDROXYL"/>
    <property type="match status" value="1"/>
</dbReference>
<dbReference type="InterPro" id="IPR036179">
    <property type="entry name" value="Ig-like_dom_sf"/>
</dbReference>
<dbReference type="PANTHER" id="PTHR22804:SF24">
    <property type="entry name" value="NEUROCAN CORE PROTEIN"/>
    <property type="match status" value="1"/>
</dbReference>
<dbReference type="InterPro" id="IPR003599">
    <property type="entry name" value="Ig_sub"/>
</dbReference>
<dbReference type="CDD" id="cd03517">
    <property type="entry name" value="Link_domain_CSPGs_modules_1_3"/>
    <property type="match status" value="1"/>
</dbReference>
<reference evidence="21" key="3">
    <citation type="submission" date="2025-09" db="UniProtKB">
        <authorList>
            <consortium name="Ensembl"/>
        </authorList>
    </citation>
    <scope>IDENTIFICATION</scope>
</reference>
<dbReference type="GeneTree" id="ENSGT00940000158649"/>
<feature type="disulfide bond" evidence="14">
    <location>
        <begin position="201"/>
        <end position="222"/>
    </location>
</feature>
<dbReference type="InterPro" id="IPR007110">
    <property type="entry name" value="Ig-like_dom"/>
</dbReference>
<dbReference type="PROSITE" id="PS01241">
    <property type="entry name" value="LINK_1"/>
    <property type="match status" value="1"/>
</dbReference>